<organism evidence="2 3">
    <name type="scientific">Lentinus tigrinus ALCF2SS1-6</name>
    <dbReference type="NCBI Taxonomy" id="1328759"/>
    <lineage>
        <taxon>Eukaryota</taxon>
        <taxon>Fungi</taxon>
        <taxon>Dikarya</taxon>
        <taxon>Basidiomycota</taxon>
        <taxon>Agaricomycotina</taxon>
        <taxon>Agaricomycetes</taxon>
        <taxon>Polyporales</taxon>
        <taxon>Polyporaceae</taxon>
        <taxon>Lentinus</taxon>
    </lineage>
</organism>
<feature type="compositionally biased region" description="Low complexity" evidence="1">
    <location>
        <begin position="226"/>
        <end position="263"/>
    </location>
</feature>
<dbReference type="AlphaFoldDB" id="A0A5C2S969"/>
<dbReference type="OrthoDB" id="10427603at2759"/>
<accession>A0A5C2S969</accession>
<keyword evidence="3" id="KW-1185">Reference proteome</keyword>
<name>A0A5C2S969_9APHY</name>
<dbReference type="Proteomes" id="UP000313359">
    <property type="component" value="Unassembled WGS sequence"/>
</dbReference>
<protein>
    <submittedName>
        <fullName evidence="2">Uncharacterized protein</fullName>
    </submittedName>
</protein>
<feature type="compositionally biased region" description="Low complexity" evidence="1">
    <location>
        <begin position="176"/>
        <end position="195"/>
    </location>
</feature>
<reference evidence="2" key="1">
    <citation type="journal article" date="2018" name="Genome Biol. Evol.">
        <title>Genomics and development of Lentinus tigrinus, a white-rot wood-decaying mushroom with dimorphic fruiting bodies.</title>
        <authorList>
            <person name="Wu B."/>
            <person name="Xu Z."/>
            <person name="Knudson A."/>
            <person name="Carlson A."/>
            <person name="Chen N."/>
            <person name="Kovaka S."/>
            <person name="LaButti K."/>
            <person name="Lipzen A."/>
            <person name="Pennachio C."/>
            <person name="Riley R."/>
            <person name="Schakwitz W."/>
            <person name="Umezawa K."/>
            <person name="Ohm R.A."/>
            <person name="Grigoriev I.V."/>
            <person name="Nagy L.G."/>
            <person name="Gibbons J."/>
            <person name="Hibbett D."/>
        </authorList>
    </citation>
    <scope>NUCLEOTIDE SEQUENCE [LARGE SCALE GENOMIC DNA]</scope>
    <source>
        <strain evidence="2">ALCF2SS1-6</strain>
    </source>
</reference>
<evidence type="ECO:0000313" key="2">
    <source>
        <dbReference type="EMBL" id="RPD57876.1"/>
    </source>
</evidence>
<dbReference type="EMBL" id="ML122278">
    <property type="protein sequence ID" value="RPD57876.1"/>
    <property type="molecule type" value="Genomic_DNA"/>
</dbReference>
<evidence type="ECO:0000313" key="3">
    <source>
        <dbReference type="Proteomes" id="UP000313359"/>
    </source>
</evidence>
<proteinExistence type="predicted"/>
<feature type="region of interest" description="Disordered" evidence="1">
    <location>
        <begin position="176"/>
        <end position="205"/>
    </location>
</feature>
<gene>
    <name evidence="2" type="ORF">L227DRAFT_529620</name>
</gene>
<sequence length="318" mass="34670">MSDTIAIAPLPHYYAAIRMDPVAMAKDLGLDDEAIAEAEALAERTKKYLVYMFQLAELPLPTSRWVRYDIKPIGSTLRPADESRGITSDMVIPIADNTRYTGERPPVRPTPSFPFHNCYHWIKNDTTVRVRVHKGGVDHAGATRLSLEEDHALNKGFRTDYKRIREFRRQKRHAAALVPPATAADSSAHTASVDAPVPSGPSDDLDLLRLEATYRRMAEESGVTTSSPPSSDAASSARFSQASGSSASSSDSEGSSSLSSSVPSIDSLASEDLFGWDPDPANGVIPLVDAWLDIENQFEEEAIPSPMDLEEEARAIKS</sequence>
<dbReference type="STRING" id="1328759.A0A5C2S969"/>
<evidence type="ECO:0000256" key="1">
    <source>
        <dbReference type="SAM" id="MobiDB-lite"/>
    </source>
</evidence>
<feature type="region of interest" description="Disordered" evidence="1">
    <location>
        <begin position="218"/>
        <end position="263"/>
    </location>
</feature>